<comment type="caution">
    <text evidence="2">The sequence shown here is derived from an EMBL/GenBank/DDBJ whole genome shotgun (WGS) entry which is preliminary data.</text>
</comment>
<dbReference type="EMBL" id="ATAX01000037">
    <property type="protein sequence ID" value="EWM52151.1"/>
    <property type="molecule type" value="Genomic_DNA"/>
</dbReference>
<dbReference type="PATRIC" id="fig|1341157.4.peg.3211"/>
<dbReference type="Proteomes" id="UP000019365">
    <property type="component" value="Unassembled WGS sequence"/>
</dbReference>
<protein>
    <submittedName>
        <fullName evidence="2">Uncharacterized protein</fullName>
    </submittedName>
</protein>
<dbReference type="AlphaFoldDB" id="W7UAT8"/>
<evidence type="ECO:0000313" key="2">
    <source>
        <dbReference type="EMBL" id="EWM52151.1"/>
    </source>
</evidence>
<dbReference type="RefSeq" id="WP_019680431.1">
    <property type="nucleotide sequence ID" value="NZ_ATAX01000037.1"/>
</dbReference>
<keyword evidence="1" id="KW-0175">Coiled coil</keyword>
<dbReference type="eggNOG" id="ENOG502ZTNU">
    <property type="taxonomic scope" value="Bacteria"/>
</dbReference>
<evidence type="ECO:0000256" key="1">
    <source>
        <dbReference type="SAM" id="Coils"/>
    </source>
</evidence>
<feature type="coiled-coil region" evidence="1">
    <location>
        <begin position="5"/>
        <end position="39"/>
    </location>
</feature>
<reference evidence="2 3" key="1">
    <citation type="journal article" date="2014" name="PLoS ONE">
        <title>Rumen cellulosomics: divergent fiber-degrading strategies revealed by comparative genome-wide analysis of six ruminococcal strains.</title>
        <authorList>
            <person name="Dassa B."/>
            <person name="Borovok I."/>
            <person name="Ruimy-Israeli V."/>
            <person name="Lamed R."/>
            <person name="Flint H.J."/>
            <person name="Duncan S.H."/>
            <person name="Henrissat B."/>
            <person name="Coutinho P."/>
            <person name="Morrison M."/>
            <person name="Mosoni P."/>
            <person name="Yeoman C.J."/>
            <person name="White B.A."/>
            <person name="Bayer E.A."/>
        </authorList>
    </citation>
    <scope>NUCLEOTIDE SEQUENCE [LARGE SCALE GENOMIC DNA]</scope>
    <source>
        <strain evidence="2 3">007c</strain>
    </source>
</reference>
<name>W7UAT8_RUMFL</name>
<dbReference type="OrthoDB" id="1828478at2"/>
<gene>
    <name evidence="2" type="ORF">RF007C_01895</name>
</gene>
<proteinExistence type="predicted"/>
<evidence type="ECO:0000313" key="3">
    <source>
        <dbReference type="Proteomes" id="UP000019365"/>
    </source>
</evidence>
<organism evidence="2 3">
    <name type="scientific">Ruminococcus flavefaciens 007c</name>
    <dbReference type="NCBI Taxonomy" id="1341157"/>
    <lineage>
        <taxon>Bacteria</taxon>
        <taxon>Bacillati</taxon>
        <taxon>Bacillota</taxon>
        <taxon>Clostridia</taxon>
        <taxon>Eubacteriales</taxon>
        <taxon>Oscillospiraceae</taxon>
        <taxon>Ruminococcus</taxon>
    </lineage>
</organism>
<sequence>MAFRILNEEEKLFLNEKQLENYEKELRRYKERLAFVEKIEKIENAEIKKYSPSMRTVGTVDAPEMAPFRNEGIGRIELRKAPKASFDAERFAVEGISSTDITGFINASSPIKERISLGKELSGGLSEKIGGLNEFGGRKYSVRKAGKPVVVSKSFDSSSADINVSLVKKPIAQFAPKSFEMPERKPLALTKKTVDPMAAAREFLQPELASVKLSVPRKARTASASFKMPAMNAVKLHVPAKADTLSAEFRLAATGAPSLMKPEIRSFGKKGFDMPSLSKPALRTVSASAPRSRRFSNPEVKIGKRPDIAMPEMKKSSFRKPEVKAGKRPDIAVPELKLSSFNRPDRAQVKLRKRAVPEMLHAEFSMPEMNAPKVNKKGVVRVIAKNFEAPEMPGIRLKINAKAAVPQHNVGNMPDGRANIRKPDIIKVEDTERIKQNLSGIVINNDGITQDGITQEDICAVTEKIRSFDAKSAQDSILSMFKNEYKGTGI</sequence>
<keyword evidence="3" id="KW-1185">Reference proteome</keyword>
<accession>W7UAT8</accession>